<dbReference type="PANTHER" id="PTHR31252">
    <property type="entry name" value="DUF4419 DOMAIN-CONTAINING PROTEIN"/>
    <property type="match status" value="1"/>
</dbReference>
<dbReference type="Pfam" id="PF14388">
    <property type="entry name" value="DUF4419"/>
    <property type="match status" value="1"/>
</dbReference>
<feature type="region of interest" description="Disordered" evidence="1">
    <location>
        <begin position="371"/>
        <end position="391"/>
    </location>
</feature>
<dbReference type="Proteomes" id="UP001391051">
    <property type="component" value="Unassembled WGS sequence"/>
</dbReference>
<accession>A0ABR1PUQ5</accession>
<name>A0ABR1PUQ5_9PEZI</name>
<evidence type="ECO:0000256" key="1">
    <source>
        <dbReference type="SAM" id="MobiDB-lite"/>
    </source>
</evidence>
<sequence>MPVTIKVAKHGARGAGGSRIGSRTLLERAAPRKVSEMGPIVQTSLPDEILARGHVTPSTNGFVESAWKAYSNHHNLVIRPEDVWFAILTQSSFYVNANSEKLRDKFVSFEGKRALLLEQELNDEVDFGSMCRNMTKLIEQNIVDPKLRAWVLPSFTTTTLTDETVAAILMMGTLQKYFLYMFDPTTCGIPSVTLLGEKSDYEDILGRLEKLKEYGEQPARWYKLLRPVLRYMIATFEGPADDPVIIDFWNRIVRYDSGSGDDTLTGWMMAFCFWDEDGRLMVRDMPGYGHHSNYLKTVHSTLPKSLSSELDDVYYHDIKVAEMPAGWVLVPVTVLGNDKQVETHLVAGSVGIAVTDARGFQNTTFRPSAGMGSAAAVASPQGNTNSATTDRDTMQSLSGWWMYQVLDGDTVMPKAAFVHKKVTEECQGGLSIGQVGGGGPDGNVTSALIPVEEVAKELLPNEEVVPEKKATDGEPVATMGVARPAESEVKNSGDSGRDRGGVVDQQESTRKGTKRISLQLRRLLGRFHSQSR</sequence>
<dbReference type="GeneID" id="92082422"/>
<keyword evidence="3" id="KW-1185">Reference proteome</keyword>
<evidence type="ECO:0000313" key="2">
    <source>
        <dbReference type="EMBL" id="KAK7940751.1"/>
    </source>
</evidence>
<feature type="compositionally biased region" description="Polar residues" evidence="1">
    <location>
        <begin position="380"/>
        <end position="391"/>
    </location>
</feature>
<evidence type="ECO:0000313" key="3">
    <source>
        <dbReference type="Proteomes" id="UP001391051"/>
    </source>
</evidence>
<dbReference type="InterPro" id="IPR025533">
    <property type="entry name" value="DUF4419"/>
</dbReference>
<feature type="region of interest" description="Disordered" evidence="1">
    <location>
        <begin position="479"/>
        <end position="517"/>
    </location>
</feature>
<organism evidence="2 3">
    <name type="scientific">Apiospora aurea</name>
    <dbReference type="NCBI Taxonomy" id="335848"/>
    <lineage>
        <taxon>Eukaryota</taxon>
        <taxon>Fungi</taxon>
        <taxon>Dikarya</taxon>
        <taxon>Ascomycota</taxon>
        <taxon>Pezizomycotina</taxon>
        <taxon>Sordariomycetes</taxon>
        <taxon>Xylariomycetidae</taxon>
        <taxon>Amphisphaeriales</taxon>
        <taxon>Apiosporaceae</taxon>
        <taxon>Apiospora</taxon>
    </lineage>
</organism>
<proteinExistence type="predicted"/>
<comment type="caution">
    <text evidence="2">The sequence shown here is derived from an EMBL/GenBank/DDBJ whole genome shotgun (WGS) entry which is preliminary data.</text>
</comment>
<dbReference type="EMBL" id="JAQQWE010000009">
    <property type="protein sequence ID" value="KAK7940751.1"/>
    <property type="molecule type" value="Genomic_DNA"/>
</dbReference>
<evidence type="ECO:0008006" key="4">
    <source>
        <dbReference type="Google" id="ProtNLM"/>
    </source>
</evidence>
<reference evidence="2 3" key="1">
    <citation type="submission" date="2023-01" db="EMBL/GenBank/DDBJ databases">
        <title>Analysis of 21 Apiospora genomes using comparative genomics revels a genus with tremendous synthesis potential of carbohydrate active enzymes and secondary metabolites.</title>
        <authorList>
            <person name="Sorensen T."/>
        </authorList>
    </citation>
    <scope>NUCLEOTIDE SEQUENCE [LARGE SCALE GENOMIC DNA]</scope>
    <source>
        <strain evidence="2 3">CBS 24483</strain>
    </source>
</reference>
<gene>
    <name evidence="2" type="ORF">PG986_013138</name>
</gene>
<feature type="compositionally biased region" description="Basic and acidic residues" evidence="1">
    <location>
        <begin position="485"/>
        <end position="501"/>
    </location>
</feature>
<dbReference type="RefSeq" id="XP_066693503.1">
    <property type="nucleotide sequence ID" value="XM_066849360.1"/>
</dbReference>
<dbReference type="PANTHER" id="PTHR31252:SF11">
    <property type="entry name" value="DUF4419 DOMAIN-CONTAINING PROTEIN"/>
    <property type="match status" value="1"/>
</dbReference>
<protein>
    <recommendedName>
        <fullName evidence="4">DUF4419 domain-containing protein</fullName>
    </recommendedName>
</protein>